<name>A0A8S9ZUR7_9BILA</name>
<dbReference type="AlphaFoldDB" id="A0A8S9ZUR7"/>
<keyword evidence="1" id="KW-0812">Transmembrane</keyword>
<organism evidence="2 3">
    <name type="scientific">Meloidogyne graminicola</name>
    <dbReference type="NCBI Taxonomy" id="189291"/>
    <lineage>
        <taxon>Eukaryota</taxon>
        <taxon>Metazoa</taxon>
        <taxon>Ecdysozoa</taxon>
        <taxon>Nematoda</taxon>
        <taxon>Chromadorea</taxon>
        <taxon>Rhabditida</taxon>
        <taxon>Tylenchina</taxon>
        <taxon>Tylenchomorpha</taxon>
        <taxon>Tylenchoidea</taxon>
        <taxon>Meloidogynidae</taxon>
        <taxon>Meloidogyninae</taxon>
        <taxon>Meloidogyne</taxon>
    </lineage>
</organism>
<reference evidence="2" key="1">
    <citation type="journal article" date="2020" name="Ecol. Evol.">
        <title>Genome structure and content of the rice root-knot nematode (Meloidogyne graminicola).</title>
        <authorList>
            <person name="Phan N.T."/>
            <person name="Danchin E.G.J."/>
            <person name="Klopp C."/>
            <person name="Perfus-Barbeoch L."/>
            <person name="Kozlowski D.K."/>
            <person name="Koutsovoulos G.D."/>
            <person name="Lopez-Roques C."/>
            <person name="Bouchez O."/>
            <person name="Zahm M."/>
            <person name="Besnard G."/>
            <person name="Bellafiore S."/>
        </authorList>
    </citation>
    <scope>NUCLEOTIDE SEQUENCE</scope>
    <source>
        <strain evidence="2">VN-18</strain>
    </source>
</reference>
<sequence>MSKSPSNNLILHMKGKKKLKMSDTDDLQKVTIYFKFANLLSSAWKKLVASYSCYLSINMNAAMKGLIIVLVFVLLISTALITFLVTRLVYTEKTQHSIASPAEYLAFANYSKTSNNEAIISMMEKTSRASSQEALSSYTLTAIGVIIGLFAFLVVSLFIMFQILMCQNSDRFDTLMKNSSERFEALENRLFPQSNRTPVVEHVNHECRCVTRCPQVLRLCDCFNCRNGSNVSPTNIQQTDPASVAPNVQGAPLSVLPNVQTTTSGLGETTC</sequence>
<feature type="transmembrane region" description="Helical" evidence="1">
    <location>
        <begin position="66"/>
        <end position="90"/>
    </location>
</feature>
<accession>A0A8S9ZUR7</accession>
<dbReference type="EMBL" id="JABEBT010000024">
    <property type="protein sequence ID" value="KAF7636990.1"/>
    <property type="molecule type" value="Genomic_DNA"/>
</dbReference>
<evidence type="ECO:0000313" key="2">
    <source>
        <dbReference type="EMBL" id="KAF7636990.1"/>
    </source>
</evidence>
<gene>
    <name evidence="2" type="ORF">Mgra_00003569</name>
</gene>
<dbReference type="Proteomes" id="UP000605970">
    <property type="component" value="Unassembled WGS sequence"/>
</dbReference>
<protein>
    <submittedName>
        <fullName evidence="2">Uncharacterized protein</fullName>
    </submittedName>
</protein>
<keyword evidence="3" id="KW-1185">Reference proteome</keyword>
<comment type="caution">
    <text evidence="2">The sequence shown here is derived from an EMBL/GenBank/DDBJ whole genome shotgun (WGS) entry which is preliminary data.</text>
</comment>
<keyword evidence="1" id="KW-1133">Transmembrane helix</keyword>
<keyword evidence="1" id="KW-0472">Membrane</keyword>
<feature type="transmembrane region" description="Helical" evidence="1">
    <location>
        <begin position="138"/>
        <end position="161"/>
    </location>
</feature>
<proteinExistence type="predicted"/>
<evidence type="ECO:0000313" key="3">
    <source>
        <dbReference type="Proteomes" id="UP000605970"/>
    </source>
</evidence>
<evidence type="ECO:0000256" key="1">
    <source>
        <dbReference type="SAM" id="Phobius"/>
    </source>
</evidence>